<dbReference type="Proteomes" id="UP001208656">
    <property type="component" value="Unassembled WGS sequence"/>
</dbReference>
<dbReference type="InterPro" id="IPR001650">
    <property type="entry name" value="Helicase_C-like"/>
</dbReference>
<evidence type="ECO:0000256" key="4">
    <source>
        <dbReference type="ARBA" id="ARBA00022840"/>
    </source>
</evidence>
<feature type="domain" description="Helicase ATP-binding" evidence="5">
    <location>
        <begin position="34"/>
        <end position="204"/>
    </location>
</feature>
<evidence type="ECO:0000259" key="6">
    <source>
        <dbReference type="PROSITE" id="PS51194"/>
    </source>
</evidence>
<dbReference type="InterPro" id="IPR011545">
    <property type="entry name" value="DEAD/DEAH_box_helicase_dom"/>
</dbReference>
<organism evidence="7 8">
    <name type="scientific">Pallidibacillus thermolactis</name>
    <dbReference type="NCBI Taxonomy" id="251051"/>
    <lineage>
        <taxon>Bacteria</taxon>
        <taxon>Bacillati</taxon>
        <taxon>Bacillota</taxon>
        <taxon>Bacilli</taxon>
        <taxon>Bacillales</taxon>
        <taxon>Bacillaceae</taxon>
        <taxon>Pallidibacillus</taxon>
    </lineage>
</organism>
<keyword evidence="4" id="KW-0067">ATP-binding</keyword>
<dbReference type="InterPro" id="IPR050547">
    <property type="entry name" value="DEAD_box_RNA_helicases"/>
</dbReference>
<dbReference type="PROSITE" id="PS51192">
    <property type="entry name" value="HELICASE_ATP_BIND_1"/>
    <property type="match status" value="1"/>
</dbReference>
<sequence>MTNWSQLQTLKHFIKENWQQAWFVQPTPIQKQAIPSILEEKDVIAQSPTGSGKTLAYIIPILEQIDESKRDLQSVIIVPSRELAMQILEVIQKFTIGSDIKAAAFIGGANIKKQVEKLKVKPHIAVGTPGRIRELIKMKKMKMHQVKTIVIDEADQLMNQEHIQDVEAIIKSTLKERQLLFFSATITKNTEVKAKSLMKEDFVHISIENQRQRGNTDYFYIPCEQREKVEIIRKIMHAHPGRTITYIKNNEQLEEVALKLTFHGLPVAILTGDSTKWERKQALKEFRSNKKPLLLTTDVAARGLDIENIDLIIHYDFPSTSTQFIHRSGRTGRMGKKGTVISLVNAKERSFLKKMSQELKILMKMKKVAYGKIIDA</sequence>
<comment type="caution">
    <text evidence="7">The sequence shown here is derived from an EMBL/GenBank/DDBJ whole genome shotgun (WGS) entry which is preliminary data.</text>
</comment>
<name>A0ABT2WFG1_9BACI</name>
<keyword evidence="1" id="KW-0547">Nucleotide-binding</keyword>
<dbReference type="PANTHER" id="PTHR47963">
    <property type="entry name" value="DEAD-BOX ATP-DEPENDENT RNA HELICASE 47, MITOCHONDRIAL"/>
    <property type="match status" value="1"/>
</dbReference>
<protein>
    <submittedName>
        <fullName evidence="7">DEAD/DEAH box helicase</fullName>
    </submittedName>
</protein>
<dbReference type="EMBL" id="JAOUSE010000020">
    <property type="protein sequence ID" value="MCU9594415.1"/>
    <property type="molecule type" value="Genomic_DNA"/>
</dbReference>
<dbReference type="SUPFAM" id="SSF52540">
    <property type="entry name" value="P-loop containing nucleoside triphosphate hydrolases"/>
    <property type="match status" value="1"/>
</dbReference>
<dbReference type="Pfam" id="PF00271">
    <property type="entry name" value="Helicase_C"/>
    <property type="match status" value="1"/>
</dbReference>
<evidence type="ECO:0000256" key="1">
    <source>
        <dbReference type="ARBA" id="ARBA00022741"/>
    </source>
</evidence>
<accession>A0ABT2WFG1</accession>
<feature type="domain" description="Helicase C-terminal" evidence="6">
    <location>
        <begin position="215"/>
        <end position="374"/>
    </location>
</feature>
<evidence type="ECO:0000256" key="2">
    <source>
        <dbReference type="ARBA" id="ARBA00022801"/>
    </source>
</evidence>
<dbReference type="CDD" id="cd00268">
    <property type="entry name" value="DEADc"/>
    <property type="match status" value="1"/>
</dbReference>
<dbReference type="InterPro" id="IPR014001">
    <property type="entry name" value="Helicase_ATP-bd"/>
</dbReference>
<dbReference type="InterPro" id="IPR027417">
    <property type="entry name" value="P-loop_NTPase"/>
</dbReference>
<dbReference type="CDD" id="cd18787">
    <property type="entry name" value="SF2_C_DEAD"/>
    <property type="match status" value="1"/>
</dbReference>
<dbReference type="RefSeq" id="WP_263061553.1">
    <property type="nucleotide sequence ID" value="NZ_JAOUSE010000020.1"/>
</dbReference>
<proteinExistence type="predicted"/>
<evidence type="ECO:0000313" key="8">
    <source>
        <dbReference type="Proteomes" id="UP001208656"/>
    </source>
</evidence>
<dbReference type="PROSITE" id="PS51194">
    <property type="entry name" value="HELICASE_CTER"/>
    <property type="match status" value="1"/>
</dbReference>
<evidence type="ECO:0000313" key="7">
    <source>
        <dbReference type="EMBL" id="MCU9594415.1"/>
    </source>
</evidence>
<dbReference type="Gene3D" id="3.40.50.300">
    <property type="entry name" value="P-loop containing nucleotide triphosphate hydrolases"/>
    <property type="match status" value="2"/>
</dbReference>
<dbReference type="Pfam" id="PF00270">
    <property type="entry name" value="DEAD"/>
    <property type="match status" value="1"/>
</dbReference>
<dbReference type="SMART" id="SM00487">
    <property type="entry name" value="DEXDc"/>
    <property type="match status" value="1"/>
</dbReference>
<gene>
    <name evidence="7" type="ORF">OEV82_08090</name>
</gene>
<evidence type="ECO:0000259" key="5">
    <source>
        <dbReference type="PROSITE" id="PS51192"/>
    </source>
</evidence>
<dbReference type="SMART" id="SM00490">
    <property type="entry name" value="HELICc"/>
    <property type="match status" value="1"/>
</dbReference>
<evidence type="ECO:0000256" key="3">
    <source>
        <dbReference type="ARBA" id="ARBA00022806"/>
    </source>
</evidence>
<keyword evidence="2" id="KW-0378">Hydrolase</keyword>
<keyword evidence="8" id="KW-1185">Reference proteome</keyword>
<dbReference type="PANTHER" id="PTHR47963:SF7">
    <property type="entry name" value="ATP-DEPENDENT RNA HELICASE YFML-RELATED"/>
    <property type="match status" value="1"/>
</dbReference>
<keyword evidence="3 7" id="KW-0347">Helicase</keyword>
<reference evidence="7 8" key="1">
    <citation type="submission" date="2022-10" db="EMBL/GenBank/DDBJ databases">
        <title>Description of Fervidibacillus gen. nov. in the family Fervidibacillaceae fam. nov. with two species, Fervidibacillus albus sp. nov., and Fervidibacillus halotolerans sp. nov., isolated from tidal flat sediments.</title>
        <authorList>
            <person name="Kwon K.K."/>
            <person name="Yang S.-H."/>
        </authorList>
    </citation>
    <scope>NUCLEOTIDE SEQUENCE [LARGE SCALE GENOMIC DNA]</scope>
    <source>
        <strain evidence="7 8">DSM 23332</strain>
    </source>
</reference>
<dbReference type="GO" id="GO:0004386">
    <property type="term" value="F:helicase activity"/>
    <property type="evidence" value="ECO:0007669"/>
    <property type="project" value="UniProtKB-KW"/>
</dbReference>
<dbReference type="InterPro" id="IPR044742">
    <property type="entry name" value="DEAD/DEAH_RhlB"/>
</dbReference>